<organism evidence="1 2">
    <name type="scientific">Curtobacterium oceanosedimentum</name>
    <dbReference type="NCBI Taxonomy" id="465820"/>
    <lineage>
        <taxon>Bacteria</taxon>
        <taxon>Bacillati</taxon>
        <taxon>Actinomycetota</taxon>
        <taxon>Actinomycetes</taxon>
        <taxon>Micrococcales</taxon>
        <taxon>Microbacteriaceae</taxon>
        <taxon>Curtobacterium</taxon>
    </lineage>
</organism>
<gene>
    <name evidence="1" type="ORF">NS359_10975</name>
</gene>
<evidence type="ECO:0000313" key="1">
    <source>
        <dbReference type="EMBL" id="KTR51285.1"/>
    </source>
</evidence>
<evidence type="ECO:0008006" key="3">
    <source>
        <dbReference type="Google" id="ProtNLM"/>
    </source>
</evidence>
<dbReference type="EMBL" id="LDRC01000057">
    <property type="protein sequence ID" value="KTR51285.1"/>
    <property type="molecule type" value="Genomic_DNA"/>
</dbReference>
<reference evidence="1 2" key="1">
    <citation type="journal article" date="2016" name="Front. Microbiol.">
        <title>Genomic Resource of Rice Seed Associated Bacteria.</title>
        <authorList>
            <person name="Midha S."/>
            <person name="Bansal K."/>
            <person name="Sharma S."/>
            <person name="Kumar N."/>
            <person name="Patil P.P."/>
            <person name="Chaudhry V."/>
            <person name="Patil P.B."/>
        </authorList>
    </citation>
    <scope>NUCLEOTIDE SEQUENCE [LARGE SCALE GENOMIC DNA]</scope>
    <source>
        <strain evidence="1 2">NS359</strain>
    </source>
</reference>
<dbReference type="AlphaFoldDB" id="A0A147DPV5"/>
<sequence length="99" mass="10941">MTAYNRSMHIVVRRSGGFAGLSRGWRIDTASCDDPGAWDDLVGALPREAPVRHRHTVPDDFTWTVTVARTTVEIPGSQLDGPWAALVTRVRDEGEPISR</sequence>
<protein>
    <recommendedName>
        <fullName evidence="3">Metalloprotease</fullName>
    </recommendedName>
</protein>
<proteinExistence type="predicted"/>
<comment type="caution">
    <text evidence="1">The sequence shown here is derived from an EMBL/GenBank/DDBJ whole genome shotgun (WGS) entry which is preliminary data.</text>
</comment>
<name>A0A147DPV5_9MICO</name>
<accession>A0A147DPV5</accession>
<dbReference type="Pfam" id="PF20242">
    <property type="entry name" value="Emfourin"/>
    <property type="match status" value="1"/>
</dbReference>
<dbReference type="Proteomes" id="UP000072763">
    <property type="component" value="Unassembled WGS sequence"/>
</dbReference>
<dbReference type="InterPro" id="IPR049457">
    <property type="entry name" value="Emfourin"/>
</dbReference>
<evidence type="ECO:0000313" key="2">
    <source>
        <dbReference type="Proteomes" id="UP000072763"/>
    </source>
</evidence>
<dbReference type="PATRIC" id="fig|465820.4.peg.2373"/>